<dbReference type="EMBL" id="JAKELL010000026">
    <property type="protein sequence ID" value="KAH8991521.1"/>
    <property type="molecule type" value="Genomic_DNA"/>
</dbReference>
<gene>
    <name evidence="1" type="ORF">EDB92DRAFT_1816294</name>
</gene>
<protein>
    <submittedName>
        <fullName evidence="1">Uncharacterized protein</fullName>
    </submittedName>
</protein>
<organism evidence="1 2">
    <name type="scientific">Lactarius akahatsu</name>
    <dbReference type="NCBI Taxonomy" id="416441"/>
    <lineage>
        <taxon>Eukaryota</taxon>
        <taxon>Fungi</taxon>
        <taxon>Dikarya</taxon>
        <taxon>Basidiomycota</taxon>
        <taxon>Agaricomycotina</taxon>
        <taxon>Agaricomycetes</taxon>
        <taxon>Russulales</taxon>
        <taxon>Russulaceae</taxon>
        <taxon>Lactarius</taxon>
    </lineage>
</organism>
<name>A0AAD4Q808_9AGAM</name>
<dbReference type="AlphaFoldDB" id="A0AAD4Q808"/>
<keyword evidence="2" id="KW-1185">Reference proteome</keyword>
<evidence type="ECO:0000313" key="1">
    <source>
        <dbReference type="EMBL" id="KAH8991521.1"/>
    </source>
</evidence>
<evidence type="ECO:0000313" key="2">
    <source>
        <dbReference type="Proteomes" id="UP001201163"/>
    </source>
</evidence>
<proteinExistence type="predicted"/>
<accession>A0AAD4Q808</accession>
<reference evidence="1" key="1">
    <citation type="submission" date="2022-01" db="EMBL/GenBank/DDBJ databases">
        <title>Comparative genomics reveals a dynamic genome evolution in the ectomycorrhizal milk-cap (Lactarius) mushrooms.</title>
        <authorList>
            <consortium name="DOE Joint Genome Institute"/>
            <person name="Lebreton A."/>
            <person name="Tang N."/>
            <person name="Kuo A."/>
            <person name="LaButti K."/>
            <person name="Drula E."/>
            <person name="Barry K."/>
            <person name="Clum A."/>
            <person name="Lipzen A."/>
            <person name="Mousain D."/>
            <person name="Ng V."/>
            <person name="Wang R."/>
            <person name="Wang X."/>
            <person name="Dai Y."/>
            <person name="Henrissat B."/>
            <person name="Grigoriev I.V."/>
            <person name="Guerin-Laguette A."/>
            <person name="Yu F."/>
            <person name="Martin F.M."/>
        </authorList>
    </citation>
    <scope>NUCLEOTIDE SEQUENCE</scope>
    <source>
        <strain evidence="1">QP</strain>
    </source>
</reference>
<dbReference type="Proteomes" id="UP001201163">
    <property type="component" value="Unassembled WGS sequence"/>
</dbReference>
<comment type="caution">
    <text evidence="1">The sequence shown here is derived from an EMBL/GenBank/DDBJ whole genome shotgun (WGS) entry which is preliminary data.</text>
</comment>
<sequence length="212" mass="23436">MADELGSIREIDSSITHHQQLLATSSRSGSLRLLSPQDAICATKYLCHLRDQPHARPKVTVSLVVVSSKIRQWVPDQPLSRVIECWRLAREHKPDLRRARDALVSSLACRYLLTSVNDDYKEAASVLDKVITSSSAGDSQDKPAASVQRPVTMLATAESIAHGTPIQRRQYISCILSRPTDSLLVRDSGKTFILRAVAVLRAVPNEMSLLQT</sequence>